<evidence type="ECO:0000256" key="2">
    <source>
        <dbReference type="ARBA" id="ARBA00005335"/>
    </source>
</evidence>
<keyword evidence="3 7" id="KW-0812">Transmembrane</keyword>
<name>A0A5D3DT37_CUCMM</name>
<dbReference type="PANTHER" id="PTHR13180">
    <property type="entry name" value="SMALL MEMBRANE PROTEIN-RELATED"/>
    <property type="match status" value="1"/>
</dbReference>
<keyword evidence="4 7" id="KW-1133">Transmembrane helix</keyword>
<evidence type="ECO:0000256" key="4">
    <source>
        <dbReference type="ARBA" id="ARBA00022989"/>
    </source>
</evidence>
<evidence type="ECO:0000256" key="3">
    <source>
        <dbReference type="ARBA" id="ARBA00022692"/>
    </source>
</evidence>
<protein>
    <submittedName>
        <fullName evidence="9">Transmembrane protein 50A</fullName>
    </submittedName>
</protein>
<keyword evidence="5 7" id="KW-0472">Membrane</keyword>
<evidence type="ECO:0000313" key="11">
    <source>
        <dbReference type="Proteomes" id="UP000321947"/>
    </source>
</evidence>
<dbReference type="Proteomes" id="UP000321947">
    <property type="component" value="Unassembled WGS sequence"/>
</dbReference>
<gene>
    <name evidence="9" type="ORF">E5676_scaffold313G001240</name>
    <name evidence="8" type="ORF">E6C27_scaffold40G00460</name>
</gene>
<comment type="caution">
    <text evidence="9">The sequence shown here is derived from an EMBL/GenBank/DDBJ whole genome shotgun (WGS) entry which is preliminary data.</text>
</comment>
<dbReference type="OrthoDB" id="268928at2759"/>
<dbReference type="GO" id="GO:0016020">
    <property type="term" value="C:membrane"/>
    <property type="evidence" value="ECO:0007669"/>
    <property type="project" value="UniProtKB-SubCell"/>
</dbReference>
<dbReference type="EMBL" id="SSTD01003373">
    <property type="protein sequence ID" value="TYK26535.1"/>
    <property type="molecule type" value="Genomic_DNA"/>
</dbReference>
<evidence type="ECO:0000256" key="1">
    <source>
        <dbReference type="ARBA" id="ARBA00004141"/>
    </source>
</evidence>
<comment type="similarity">
    <text evidence="2">Belongs to the UPF0220 family.</text>
</comment>
<reference evidence="10 11" key="1">
    <citation type="submission" date="2019-08" db="EMBL/GenBank/DDBJ databases">
        <title>Draft genome sequences of two oriental melons (Cucumis melo L. var makuwa).</title>
        <authorList>
            <person name="Kwon S.-Y."/>
        </authorList>
    </citation>
    <scope>NUCLEOTIDE SEQUENCE [LARGE SCALE GENOMIC DNA]</scope>
    <source>
        <strain evidence="11">cv. Chang Bougi</strain>
        <strain evidence="10">cv. SW 3</strain>
        <tissue evidence="9">Leaf</tissue>
    </source>
</reference>
<dbReference type="STRING" id="1194695.A0A5D3DT37"/>
<feature type="compositionally biased region" description="Basic and acidic residues" evidence="6">
    <location>
        <begin position="154"/>
        <end position="167"/>
    </location>
</feature>
<evidence type="ECO:0000313" key="9">
    <source>
        <dbReference type="EMBL" id="TYK26535.1"/>
    </source>
</evidence>
<evidence type="ECO:0000313" key="8">
    <source>
        <dbReference type="EMBL" id="KAA0067394.1"/>
    </source>
</evidence>
<organism evidence="9 11">
    <name type="scientific">Cucumis melo var. makuwa</name>
    <name type="common">Oriental melon</name>
    <dbReference type="NCBI Taxonomy" id="1194695"/>
    <lineage>
        <taxon>Eukaryota</taxon>
        <taxon>Viridiplantae</taxon>
        <taxon>Streptophyta</taxon>
        <taxon>Embryophyta</taxon>
        <taxon>Tracheophyta</taxon>
        <taxon>Spermatophyta</taxon>
        <taxon>Magnoliopsida</taxon>
        <taxon>eudicotyledons</taxon>
        <taxon>Gunneridae</taxon>
        <taxon>Pentapetalae</taxon>
        <taxon>rosids</taxon>
        <taxon>fabids</taxon>
        <taxon>Cucurbitales</taxon>
        <taxon>Cucurbitaceae</taxon>
        <taxon>Benincaseae</taxon>
        <taxon>Cucumis</taxon>
    </lineage>
</organism>
<dbReference type="Pfam" id="PF05255">
    <property type="entry name" value="UPF0220"/>
    <property type="match status" value="1"/>
</dbReference>
<feature type="transmembrane region" description="Helical" evidence="7">
    <location>
        <begin position="39"/>
        <end position="58"/>
    </location>
</feature>
<feature type="compositionally biased region" description="Polar residues" evidence="6">
    <location>
        <begin position="125"/>
        <end position="139"/>
    </location>
</feature>
<feature type="region of interest" description="Disordered" evidence="6">
    <location>
        <begin position="124"/>
        <end position="170"/>
    </location>
</feature>
<evidence type="ECO:0000256" key="5">
    <source>
        <dbReference type="ARBA" id="ARBA00023136"/>
    </source>
</evidence>
<feature type="transmembrane region" description="Helical" evidence="7">
    <location>
        <begin position="7"/>
        <end position="27"/>
    </location>
</feature>
<dbReference type="AlphaFoldDB" id="A0A5D3DT37"/>
<evidence type="ECO:0000256" key="7">
    <source>
        <dbReference type="SAM" id="Phobius"/>
    </source>
</evidence>
<accession>A0A5D3DT37</accession>
<dbReference type="Proteomes" id="UP000321393">
    <property type="component" value="Unassembled WGS sequence"/>
</dbReference>
<evidence type="ECO:0000256" key="6">
    <source>
        <dbReference type="SAM" id="MobiDB-lite"/>
    </source>
</evidence>
<evidence type="ECO:0000313" key="10">
    <source>
        <dbReference type="Proteomes" id="UP000321393"/>
    </source>
</evidence>
<dbReference type="EMBL" id="SSTE01000542">
    <property type="protein sequence ID" value="KAA0067394.1"/>
    <property type="molecule type" value="Genomic_DNA"/>
</dbReference>
<proteinExistence type="inferred from homology"/>
<dbReference type="InterPro" id="IPR007919">
    <property type="entry name" value="UPF0220"/>
</dbReference>
<comment type="subcellular location">
    <subcellularLocation>
        <location evidence="1">Membrane</location>
        <topology evidence="1">Multi-pass membrane protein</topology>
    </subcellularLocation>
</comment>
<sequence>MDLAELWSIFGPGVAGAVFGAGWWFWVDAVVCSSVAVSFVHYLPGIFASFAALMFNCVRKEDIDYSPYEEGEWRFAVSGLKLFQGDKRPRGGNSRDWGVLQKEIPPLDYNQENARTMPPRILVNHRSSNLGRQTDNPNSSKRKDLSTKAKKRGRCEIPHSSSEDSKLSRTKPRVGNFCNVYAVLRLKLL</sequence>